<feature type="region of interest" description="Disordered" evidence="4">
    <location>
        <begin position="1032"/>
        <end position="1054"/>
    </location>
</feature>
<dbReference type="InterPro" id="IPR041452">
    <property type="entry name" value="APAF1_C"/>
</dbReference>
<dbReference type="InterPro" id="IPR036388">
    <property type="entry name" value="WH-like_DNA-bd_sf"/>
</dbReference>
<dbReference type="Proteomes" id="UP000823941">
    <property type="component" value="Chromosome 23"/>
</dbReference>
<keyword evidence="1" id="KW-0853">WD repeat</keyword>
<keyword evidence="3" id="KW-0677">Repeat</keyword>
<comment type="caution">
    <text evidence="6">The sequence shown here is derived from an EMBL/GenBank/DDBJ whole genome shotgun (WGS) entry which is preliminary data.</text>
</comment>
<dbReference type="Gene3D" id="1.10.8.430">
    <property type="entry name" value="Helical domain of apoptotic protease-activating factors"/>
    <property type="match status" value="1"/>
</dbReference>
<reference evidence="6 7" key="1">
    <citation type="submission" date="2021-06" db="EMBL/GenBank/DDBJ databases">
        <title>A haploid diamondback moth (Plutella xylostella L.) genome assembly resolves 31 chromosomes and identifies a diamide resistance mutation.</title>
        <authorList>
            <person name="Ward C.M."/>
            <person name="Perry K.D."/>
            <person name="Baker G."/>
            <person name="Powis K."/>
            <person name="Heckel D.G."/>
            <person name="Baxter S.W."/>
        </authorList>
    </citation>
    <scope>NUCLEOTIDE SEQUENCE [LARGE SCALE GENOMIC DNA]</scope>
    <source>
        <strain evidence="6 7">LV</strain>
        <tissue evidence="6">Single pupa</tissue>
    </source>
</reference>
<sequence length="1572" mass="178858">MSGDLEKMDIKKKGLLQQHQKDVVRDLDIVYIIDELFTNEAISKEDFDHVFTLTSRAERTRYLIDTLIQNGTNHSFEVFVDTLQKDHRWLWEKFTIDNMKNPDFNDSFEDSLSRGDVPRLPDHYVPRMKVEQEVAAKLKLLSRHKILTLHGMSGSGKTCVAIAALRNNPELITNNFNGVVFWLNLGNVKSEDDVFLQQNKLHRKASSMYTHRDSTFMNSSISMSSIGSNNDSHSLASYEWCRQDLKDTLKSVFSEPALKDCLLVIDEVNEKRCVDAFDIGCKMLVTTRDTDVMANFHPQIVKIENHFEEKESLQLLASCLDIDVSQLPRQARKLNEICKGSPFHIALLGAQLCENKERLIHDTSHWNFYINKLAKKDFFFSLSRHSDNPMKTIEMCINSLKPHILPLFKMLAILPDNVKVSAKVLSKLWDKPTTDVEVIMKQLRSKSLIIESYNQELRNYSYEVHDLIMNYLRTCLSDDEIKKLHVEFLKSYNYDTLDSCPLELVDDGYISFYIGHHIFHTADLQNKWNLFRLYLNLKFLGNKVRLTGPADAITDFQKYEAYIARGLHSEIDRELLLHIKAYLSTHGNDLYRYPCTDIVQSILQHESKGILYSKACEIAQDNCAKNELYFELLHEQNVDEVKHSTIDVKEPVNCVCFLGDYVLVGTTTGVIKVLLTPLQFGRCSRIDKFVFHIPTNKLKKDLPSSGDPIKWMAKCPSDALIVAALTSDGVVKIWYMDELEHDMHDLSDSNTIDEEEAEESILYDNYTPPPPVTIYPKLGPFINCRWANNEEMIITHTTKMIILYGIDGTVKKVLDSFERDKEIITCIPSNDDRHLMAVTVMNSTHYVEVFDMRTREKLMSFEENIPIMNILNVPGTNRLLVLNEREVLEHQFKIHPYSTMAYNTFTSKKIISSNEIKENLLFISAIVNKSGTLLFISTNDSRVICIDLKTNTYVFDLDNRRGNVVSMGVSEVWYDDFVPGSDVLLTGTGSVEPSVKVWYLDAAYVAMTTRRHRKVRLTTNFDVSFLSSVSPVTPSGHATPPSDQQSLSSTPKRHQSFISYNEVEKKRTAKKTMSLDRHSLKPLNLKGICNGNDECGSLPLLAVVDDKNNIQIIRGRKVLTEITCTSDDKITTVKLSPCNQYVIYGLQSGTVKKYILRSKETKIITDVASTVQYLSFVTPTLLMVAGKNKCLMAYWLASDGEWKLEMLQKGSMNLGSQEILNDIQGNKKKNGQPDTVSHSGSEDSSKERLFPHERPRLSAGSGLVRCFCAAASVLTVENNATVKLWSSEMKLICVLNGRQSDVFINCAAFQKNVLVICDDYGKFQIFQLREDESGVSLRTLHENKVNNKIVSCDLTSDGLVLALGLDSGDVVIWNVPNKCQLYYLRHHKSKVQTCFFSPVPDKLYRSNSTAQSPVVGQPMLNYSSASVDEEQPPLVLVTMATEIVWWNVTYLMKMRSQNRNSWRTRVNVLTPLASPLDNRNDITTALGNLSLNRPNNYFFGEGDQNAHGCWEAVWKNKCCKEGSKRKEILACIKLSGMNAKKLCHDDKFCCFVTVDNPGHIHIMNVMKPNNCS</sequence>
<evidence type="ECO:0000256" key="1">
    <source>
        <dbReference type="ARBA" id="ARBA00022574"/>
    </source>
</evidence>
<dbReference type="InterPro" id="IPR011029">
    <property type="entry name" value="DEATH-like_dom_sf"/>
</dbReference>
<keyword evidence="2" id="KW-0053">Apoptosis</keyword>
<evidence type="ECO:0000256" key="3">
    <source>
        <dbReference type="ARBA" id="ARBA00022737"/>
    </source>
</evidence>
<dbReference type="InterPro" id="IPR042197">
    <property type="entry name" value="Apaf_helical"/>
</dbReference>
<dbReference type="InterPro" id="IPR015943">
    <property type="entry name" value="WD40/YVTN_repeat-like_dom_sf"/>
</dbReference>
<dbReference type="Pfam" id="PF00619">
    <property type="entry name" value="CARD"/>
    <property type="match status" value="1"/>
</dbReference>
<evidence type="ECO:0000313" key="7">
    <source>
        <dbReference type="Proteomes" id="UP000823941"/>
    </source>
</evidence>
<accession>A0ABQ7Q1I8</accession>
<name>A0ABQ7Q1I8_PLUXY</name>
<keyword evidence="7" id="KW-1185">Reference proteome</keyword>
<evidence type="ECO:0000256" key="2">
    <source>
        <dbReference type="ARBA" id="ARBA00022703"/>
    </source>
</evidence>
<dbReference type="Pfam" id="PF17908">
    <property type="entry name" value="APAF1_C"/>
    <property type="match status" value="1"/>
</dbReference>
<gene>
    <name evidence="6" type="ORF">JYU34_017582</name>
</gene>
<dbReference type="Gene3D" id="3.40.50.300">
    <property type="entry name" value="P-loop containing nucleotide triphosphate hydrolases"/>
    <property type="match status" value="1"/>
</dbReference>
<dbReference type="SUPFAM" id="SSF52540">
    <property type="entry name" value="P-loop containing nucleoside triphosphate hydrolases"/>
    <property type="match status" value="1"/>
</dbReference>
<proteinExistence type="predicted"/>
<dbReference type="PROSITE" id="PS50209">
    <property type="entry name" value="CARD"/>
    <property type="match status" value="1"/>
</dbReference>
<dbReference type="InterPro" id="IPR001680">
    <property type="entry name" value="WD40_rpt"/>
</dbReference>
<feature type="compositionally biased region" description="Basic and acidic residues" evidence="4">
    <location>
        <begin position="1240"/>
        <end position="1250"/>
    </location>
</feature>
<feature type="region of interest" description="Disordered" evidence="4">
    <location>
        <begin position="1224"/>
        <end position="1250"/>
    </location>
</feature>
<dbReference type="PANTHER" id="PTHR22845">
    <property type="entry name" value="APOPTOTIC PROTEASE-ACTIVATING FACTOR 1"/>
    <property type="match status" value="1"/>
</dbReference>
<evidence type="ECO:0000256" key="4">
    <source>
        <dbReference type="SAM" id="MobiDB-lite"/>
    </source>
</evidence>
<organism evidence="6 7">
    <name type="scientific">Plutella xylostella</name>
    <name type="common">Diamondback moth</name>
    <name type="synonym">Plutella maculipennis</name>
    <dbReference type="NCBI Taxonomy" id="51655"/>
    <lineage>
        <taxon>Eukaryota</taxon>
        <taxon>Metazoa</taxon>
        <taxon>Ecdysozoa</taxon>
        <taxon>Arthropoda</taxon>
        <taxon>Hexapoda</taxon>
        <taxon>Insecta</taxon>
        <taxon>Pterygota</taxon>
        <taxon>Neoptera</taxon>
        <taxon>Endopterygota</taxon>
        <taxon>Lepidoptera</taxon>
        <taxon>Glossata</taxon>
        <taxon>Ditrysia</taxon>
        <taxon>Yponomeutoidea</taxon>
        <taxon>Plutellidae</taxon>
        <taxon>Plutella</taxon>
    </lineage>
</organism>
<dbReference type="CDD" id="cd01671">
    <property type="entry name" value="CARD"/>
    <property type="match status" value="1"/>
</dbReference>
<dbReference type="SUPFAM" id="SSF47986">
    <property type="entry name" value="DEATH domain"/>
    <property type="match status" value="1"/>
</dbReference>
<dbReference type="InterPro" id="IPR048975">
    <property type="entry name" value="WHD_APAF1"/>
</dbReference>
<dbReference type="Gene3D" id="1.10.10.10">
    <property type="entry name" value="Winged helix-like DNA-binding domain superfamily/Winged helix DNA-binding domain"/>
    <property type="match status" value="1"/>
</dbReference>
<dbReference type="InterPro" id="IPR027417">
    <property type="entry name" value="P-loop_NTPase"/>
</dbReference>
<dbReference type="Gene3D" id="1.25.40.370">
    <property type="match status" value="1"/>
</dbReference>
<dbReference type="InterPro" id="IPR001315">
    <property type="entry name" value="CARD"/>
</dbReference>
<dbReference type="PANTHER" id="PTHR22845:SF5">
    <property type="entry name" value="APOPTOTIC PROTEASE-ACTIVATING FACTOR 1"/>
    <property type="match status" value="1"/>
</dbReference>
<evidence type="ECO:0000313" key="6">
    <source>
        <dbReference type="EMBL" id="KAG7299084.1"/>
    </source>
</evidence>
<dbReference type="Pfam" id="PF21296">
    <property type="entry name" value="WHD_APAF1"/>
    <property type="match status" value="1"/>
</dbReference>
<dbReference type="SMART" id="SM00320">
    <property type="entry name" value="WD40"/>
    <property type="match status" value="5"/>
</dbReference>
<dbReference type="Pfam" id="PF00931">
    <property type="entry name" value="NB-ARC"/>
    <property type="match status" value="1"/>
</dbReference>
<dbReference type="InterPro" id="IPR011047">
    <property type="entry name" value="Quinoprotein_ADH-like_sf"/>
</dbReference>
<evidence type="ECO:0000259" key="5">
    <source>
        <dbReference type="PROSITE" id="PS50209"/>
    </source>
</evidence>
<dbReference type="SUPFAM" id="SSF50998">
    <property type="entry name" value="Quinoprotein alcohol dehydrogenase-like"/>
    <property type="match status" value="1"/>
</dbReference>
<dbReference type="InterPro" id="IPR002182">
    <property type="entry name" value="NB-ARC"/>
</dbReference>
<feature type="domain" description="CARD" evidence="5">
    <location>
        <begin position="8"/>
        <end position="98"/>
    </location>
</feature>
<dbReference type="EMBL" id="JAHIBW010000023">
    <property type="protein sequence ID" value="KAG7299084.1"/>
    <property type="molecule type" value="Genomic_DNA"/>
</dbReference>
<feature type="compositionally biased region" description="Polar residues" evidence="4">
    <location>
        <begin position="1041"/>
        <end position="1050"/>
    </location>
</feature>
<protein>
    <recommendedName>
        <fullName evidence="5">CARD domain-containing protein</fullName>
    </recommendedName>
</protein>
<dbReference type="Gene3D" id="2.130.10.10">
    <property type="entry name" value="YVTN repeat-like/Quinoprotein amine dehydrogenase"/>
    <property type="match status" value="3"/>
</dbReference>
<dbReference type="Gene3D" id="1.10.533.10">
    <property type="entry name" value="Death Domain, Fas"/>
    <property type="match status" value="1"/>
</dbReference>